<keyword evidence="2" id="KW-0229">DNA integration</keyword>
<dbReference type="PANTHER" id="PTHR30349:SF81">
    <property type="entry name" value="TYROSINE RECOMBINASE XERC"/>
    <property type="match status" value="1"/>
</dbReference>
<evidence type="ECO:0000313" key="9">
    <source>
        <dbReference type="Proteomes" id="UP000005459"/>
    </source>
</evidence>
<dbReference type="GO" id="GO:0003677">
    <property type="term" value="F:DNA binding"/>
    <property type="evidence" value="ECO:0007669"/>
    <property type="project" value="UniProtKB-UniRule"/>
</dbReference>
<dbReference type="GO" id="GO:0015074">
    <property type="term" value="P:DNA integration"/>
    <property type="evidence" value="ECO:0007669"/>
    <property type="project" value="UniProtKB-KW"/>
</dbReference>
<dbReference type="STRING" id="768671.ThimaDRAFT_2767"/>
<evidence type="ECO:0000256" key="3">
    <source>
        <dbReference type="ARBA" id="ARBA00023125"/>
    </source>
</evidence>
<evidence type="ECO:0000256" key="4">
    <source>
        <dbReference type="ARBA" id="ARBA00023172"/>
    </source>
</evidence>
<evidence type="ECO:0000256" key="5">
    <source>
        <dbReference type="PROSITE-ProRule" id="PRU01248"/>
    </source>
</evidence>
<dbReference type="GO" id="GO:0006310">
    <property type="term" value="P:DNA recombination"/>
    <property type="evidence" value="ECO:0007669"/>
    <property type="project" value="UniProtKB-KW"/>
</dbReference>
<dbReference type="InterPro" id="IPR004107">
    <property type="entry name" value="Integrase_SAM-like_N"/>
</dbReference>
<dbReference type="InterPro" id="IPR013762">
    <property type="entry name" value="Integrase-like_cat_sf"/>
</dbReference>
<dbReference type="PROSITE" id="PS51898">
    <property type="entry name" value="TYR_RECOMBINASE"/>
    <property type="match status" value="1"/>
</dbReference>
<dbReference type="PROSITE" id="PS51900">
    <property type="entry name" value="CB"/>
    <property type="match status" value="1"/>
</dbReference>
<dbReference type="PANTHER" id="PTHR30349">
    <property type="entry name" value="PHAGE INTEGRASE-RELATED"/>
    <property type="match status" value="1"/>
</dbReference>
<evidence type="ECO:0000313" key="8">
    <source>
        <dbReference type="EMBL" id="EGV17709.1"/>
    </source>
</evidence>
<dbReference type="AlphaFoldDB" id="F9UCW5"/>
<feature type="domain" description="Tyr recombinase" evidence="6">
    <location>
        <begin position="127"/>
        <end position="247"/>
    </location>
</feature>
<keyword evidence="3 5" id="KW-0238">DNA-binding</keyword>
<gene>
    <name evidence="8" type="ORF">ThimaDRAFT_2767</name>
</gene>
<dbReference type="eggNOG" id="COG4974">
    <property type="taxonomic scope" value="Bacteria"/>
</dbReference>
<name>F9UCW5_9GAMM</name>
<dbReference type="InterPro" id="IPR050090">
    <property type="entry name" value="Tyrosine_recombinase_XerCD"/>
</dbReference>
<feature type="domain" description="Core-binding (CB)" evidence="7">
    <location>
        <begin position="10"/>
        <end position="103"/>
    </location>
</feature>
<dbReference type="PATRIC" id="fig|768671.3.peg.2925"/>
<dbReference type="OrthoDB" id="9801717at2"/>
<dbReference type="InterPro" id="IPR010998">
    <property type="entry name" value="Integrase_recombinase_N"/>
</dbReference>
<evidence type="ECO:0000256" key="1">
    <source>
        <dbReference type="ARBA" id="ARBA00022829"/>
    </source>
</evidence>
<keyword evidence="9" id="KW-1185">Reference proteome</keyword>
<dbReference type="InterPro" id="IPR011010">
    <property type="entry name" value="DNA_brk_join_enz"/>
</dbReference>
<keyword evidence="1" id="KW-0159">Chromosome partition</keyword>
<evidence type="ECO:0000256" key="2">
    <source>
        <dbReference type="ARBA" id="ARBA00022908"/>
    </source>
</evidence>
<organism evidence="8 9">
    <name type="scientific">Thiocapsa marina 5811</name>
    <dbReference type="NCBI Taxonomy" id="768671"/>
    <lineage>
        <taxon>Bacteria</taxon>
        <taxon>Pseudomonadati</taxon>
        <taxon>Pseudomonadota</taxon>
        <taxon>Gammaproteobacteria</taxon>
        <taxon>Chromatiales</taxon>
        <taxon>Chromatiaceae</taxon>
        <taxon>Thiocapsa</taxon>
    </lineage>
</organism>
<dbReference type="Gene3D" id="1.10.150.130">
    <property type="match status" value="1"/>
</dbReference>
<sequence>MSEATLVRMPSFAALVQQFFTDYLLAQRAMSPNTVASYRDAMRLFLDFAYERLGKMPTELRLTDLEPDLILAFLDDLEQRRNNSVRSRNLRLTALRAFLKFAGRRDVASLLSVEQALGVPMKRFERPMLGFLSREEMTAVIGDPGATWTSQRDHLLLTMLYNTGARVSEIIAVRVADVVLEASACVHLHGKGRGKCQGSCRILHVMFVSAFSWSRGGFPGLSKTEAGGVQLRVGPDQRVGLSSLAAR</sequence>
<dbReference type="Gene3D" id="1.10.443.10">
    <property type="entry name" value="Intergrase catalytic core"/>
    <property type="match status" value="1"/>
</dbReference>
<dbReference type="InterPro" id="IPR044068">
    <property type="entry name" value="CB"/>
</dbReference>
<proteinExistence type="predicted"/>
<dbReference type="Proteomes" id="UP000005459">
    <property type="component" value="Unassembled WGS sequence"/>
</dbReference>
<dbReference type="EMBL" id="AFWV01000009">
    <property type="protein sequence ID" value="EGV17709.1"/>
    <property type="molecule type" value="Genomic_DNA"/>
</dbReference>
<keyword evidence="4" id="KW-0233">DNA recombination</keyword>
<evidence type="ECO:0000259" key="7">
    <source>
        <dbReference type="PROSITE" id="PS51900"/>
    </source>
</evidence>
<protein>
    <submittedName>
        <fullName evidence="8">Integrase domain protein SAM domain protein</fullName>
    </submittedName>
</protein>
<accession>F9UCW5</accession>
<evidence type="ECO:0000259" key="6">
    <source>
        <dbReference type="PROSITE" id="PS51898"/>
    </source>
</evidence>
<reference evidence="8 9" key="1">
    <citation type="submission" date="2011-06" db="EMBL/GenBank/DDBJ databases">
        <title>The draft genome of Thiocapsa marina 5811.</title>
        <authorList>
            <consortium name="US DOE Joint Genome Institute (JGI-PGF)"/>
            <person name="Lucas S."/>
            <person name="Han J."/>
            <person name="Cheng J.-F."/>
            <person name="Goodwin L."/>
            <person name="Pitluck S."/>
            <person name="Peters L."/>
            <person name="Land M.L."/>
            <person name="Hauser L."/>
            <person name="Vogl K."/>
            <person name="Liu Z."/>
            <person name="Imhoff J."/>
            <person name="Thiel V."/>
            <person name="Frigaard N.-U."/>
            <person name="Bryant D."/>
            <person name="Woyke T.J."/>
        </authorList>
    </citation>
    <scope>NUCLEOTIDE SEQUENCE [LARGE SCALE GENOMIC DNA]</scope>
    <source>
        <strain evidence="8 9">5811</strain>
    </source>
</reference>
<dbReference type="Pfam" id="PF02899">
    <property type="entry name" value="Phage_int_SAM_1"/>
    <property type="match status" value="1"/>
</dbReference>
<dbReference type="InterPro" id="IPR002104">
    <property type="entry name" value="Integrase_catalytic"/>
</dbReference>
<dbReference type="GO" id="GO:0007059">
    <property type="term" value="P:chromosome segregation"/>
    <property type="evidence" value="ECO:0007669"/>
    <property type="project" value="UniProtKB-KW"/>
</dbReference>
<dbReference type="SUPFAM" id="SSF56349">
    <property type="entry name" value="DNA breaking-rejoining enzymes"/>
    <property type="match status" value="1"/>
</dbReference>